<dbReference type="EMBL" id="JBHTEE010000001">
    <property type="protein sequence ID" value="MFC7605222.1"/>
    <property type="molecule type" value="Genomic_DNA"/>
</dbReference>
<sequence>MARVDERDISRCQREKPDQIIPADVRERPQLLQLILGEQPRRHRPPPRRTRQTVRTVTLVIRTPDTDPASPQVSDIRCFFGQDYRDPDMGGSYSGIGEDANLAERKARQRVRLTLLRG</sequence>
<evidence type="ECO:0000313" key="3">
    <source>
        <dbReference type="Proteomes" id="UP001596514"/>
    </source>
</evidence>
<proteinExistence type="predicted"/>
<evidence type="ECO:0000313" key="2">
    <source>
        <dbReference type="EMBL" id="MFC7605222.1"/>
    </source>
</evidence>
<keyword evidence="3" id="KW-1185">Reference proteome</keyword>
<protein>
    <submittedName>
        <fullName evidence="2">Uncharacterized protein</fullName>
    </submittedName>
</protein>
<gene>
    <name evidence="2" type="ORF">ACFQVD_34485</name>
</gene>
<name>A0ABW2TAW5_9ACTN</name>
<accession>A0ABW2TAW5</accession>
<dbReference type="RefSeq" id="WP_386274492.1">
    <property type="nucleotide sequence ID" value="NZ_JBHSIJ010000002.1"/>
</dbReference>
<dbReference type="Proteomes" id="UP001596514">
    <property type="component" value="Unassembled WGS sequence"/>
</dbReference>
<feature type="region of interest" description="Disordered" evidence="1">
    <location>
        <begin position="1"/>
        <end position="24"/>
    </location>
</feature>
<reference evidence="3" key="1">
    <citation type="journal article" date="2019" name="Int. J. Syst. Evol. Microbiol.">
        <title>The Global Catalogue of Microorganisms (GCM) 10K type strain sequencing project: providing services to taxonomists for standard genome sequencing and annotation.</title>
        <authorList>
            <consortium name="The Broad Institute Genomics Platform"/>
            <consortium name="The Broad Institute Genome Sequencing Center for Infectious Disease"/>
            <person name="Wu L."/>
            <person name="Ma J."/>
        </authorList>
    </citation>
    <scope>NUCLEOTIDE SEQUENCE [LARGE SCALE GENOMIC DNA]</scope>
    <source>
        <strain evidence="3">JCM 10083</strain>
    </source>
</reference>
<organism evidence="2 3">
    <name type="scientific">Streptosporangium amethystogenes subsp. fukuiense</name>
    <dbReference type="NCBI Taxonomy" id="698418"/>
    <lineage>
        <taxon>Bacteria</taxon>
        <taxon>Bacillati</taxon>
        <taxon>Actinomycetota</taxon>
        <taxon>Actinomycetes</taxon>
        <taxon>Streptosporangiales</taxon>
        <taxon>Streptosporangiaceae</taxon>
        <taxon>Streptosporangium</taxon>
    </lineage>
</organism>
<evidence type="ECO:0000256" key="1">
    <source>
        <dbReference type="SAM" id="MobiDB-lite"/>
    </source>
</evidence>
<comment type="caution">
    <text evidence="2">The sequence shown here is derived from an EMBL/GenBank/DDBJ whole genome shotgun (WGS) entry which is preliminary data.</text>
</comment>